<sequence>MHDAAAADLVICFGAHFKAQQQYGSCGGGQGPRLGVALGVSVMCCRSPPAIPTPPAGAVFFVDLCRGGWATAGRSLDSGSLADRALLLLLLRKHEGKLAIMKATITITTRHGDIFHLPTLAND</sequence>
<accession>A0A9W6BT13</accession>
<name>A0A9W6BT13_9CHLO</name>
<dbReference type="EMBL" id="BRXU01000017">
    <property type="protein sequence ID" value="GLC56976.1"/>
    <property type="molecule type" value="Genomic_DNA"/>
</dbReference>
<reference evidence="1 2" key="1">
    <citation type="journal article" date="2023" name="Commun. Biol.">
        <title>Reorganization of the ancestral sex-determining regions during the evolution of trioecy in Pleodorina starrii.</title>
        <authorList>
            <person name="Takahashi K."/>
            <person name="Suzuki S."/>
            <person name="Kawai-Toyooka H."/>
            <person name="Yamamoto K."/>
            <person name="Hamaji T."/>
            <person name="Ootsuki R."/>
            <person name="Yamaguchi H."/>
            <person name="Kawachi M."/>
            <person name="Higashiyama T."/>
            <person name="Nozaki H."/>
        </authorList>
    </citation>
    <scope>NUCLEOTIDE SEQUENCE [LARGE SCALE GENOMIC DNA]</scope>
    <source>
        <strain evidence="1 2">NIES-4479</strain>
    </source>
</reference>
<evidence type="ECO:0000313" key="2">
    <source>
        <dbReference type="Proteomes" id="UP001165080"/>
    </source>
</evidence>
<proteinExistence type="predicted"/>
<keyword evidence="2" id="KW-1185">Reference proteome</keyword>
<protein>
    <submittedName>
        <fullName evidence="1">Uncharacterized protein</fullName>
    </submittedName>
</protein>
<dbReference type="Proteomes" id="UP001165080">
    <property type="component" value="Unassembled WGS sequence"/>
</dbReference>
<gene>
    <name evidence="1" type="primary">PLEST003148</name>
    <name evidence="1" type="ORF">PLESTB_001169600</name>
</gene>
<evidence type="ECO:0000313" key="1">
    <source>
        <dbReference type="EMBL" id="GLC56976.1"/>
    </source>
</evidence>
<dbReference type="AlphaFoldDB" id="A0A9W6BT13"/>
<organism evidence="1 2">
    <name type="scientific">Pleodorina starrii</name>
    <dbReference type="NCBI Taxonomy" id="330485"/>
    <lineage>
        <taxon>Eukaryota</taxon>
        <taxon>Viridiplantae</taxon>
        <taxon>Chlorophyta</taxon>
        <taxon>core chlorophytes</taxon>
        <taxon>Chlorophyceae</taxon>
        <taxon>CS clade</taxon>
        <taxon>Chlamydomonadales</taxon>
        <taxon>Volvocaceae</taxon>
        <taxon>Pleodorina</taxon>
    </lineage>
</organism>
<comment type="caution">
    <text evidence="1">The sequence shown here is derived from an EMBL/GenBank/DDBJ whole genome shotgun (WGS) entry which is preliminary data.</text>
</comment>